<gene>
    <name evidence="2" type="ORF">Tco_0991813</name>
</gene>
<evidence type="ECO:0000313" key="3">
    <source>
        <dbReference type="Proteomes" id="UP001151760"/>
    </source>
</evidence>
<feature type="compositionally biased region" description="Acidic residues" evidence="1">
    <location>
        <begin position="402"/>
        <end position="411"/>
    </location>
</feature>
<reference evidence="2" key="2">
    <citation type="submission" date="2022-01" db="EMBL/GenBank/DDBJ databases">
        <authorList>
            <person name="Yamashiro T."/>
            <person name="Shiraishi A."/>
            <person name="Satake H."/>
            <person name="Nakayama K."/>
        </authorList>
    </citation>
    <scope>NUCLEOTIDE SEQUENCE</scope>
</reference>
<comment type="caution">
    <text evidence="2">The sequence shown here is derived from an EMBL/GenBank/DDBJ whole genome shotgun (WGS) entry which is preliminary data.</text>
</comment>
<feature type="compositionally biased region" description="Basic and acidic residues" evidence="1">
    <location>
        <begin position="359"/>
        <end position="372"/>
    </location>
</feature>
<dbReference type="EMBL" id="BQNB010016874">
    <property type="protein sequence ID" value="GJT56759.1"/>
    <property type="molecule type" value="Genomic_DNA"/>
</dbReference>
<feature type="region of interest" description="Disordered" evidence="1">
    <location>
        <begin position="313"/>
        <end position="443"/>
    </location>
</feature>
<evidence type="ECO:0000256" key="1">
    <source>
        <dbReference type="SAM" id="MobiDB-lite"/>
    </source>
</evidence>
<proteinExistence type="predicted"/>
<feature type="compositionally biased region" description="Acidic residues" evidence="1">
    <location>
        <begin position="373"/>
        <end position="393"/>
    </location>
</feature>
<evidence type="ECO:0000313" key="2">
    <source>
        <dbReference type="EMBL" id="GJT56759.1"/>
    </source>
</evidence>
<name>A0ABQ5F0M8_9ASTR</name>
<keyword evidence="3" id="KW-1185">Reference proteome</keyword>
<dbReference type="Proteomes" id="UP001151760">
    <property type="component" value="Unassembled WGS sequence"/>
</dbReference>
<organism evidence="2 3">
    <name type="scientific">Tanacetum coccineum</name>
    <dbReference type="NCBI Taxonomy" id="301880"/>
    <lineage>
        <taxon>Eukaryota</taxon>
        <taxon>Viridiplantae</taxon>
        <taxon>Streptophyta</taxon>
        <taxon>Embryophyta</taxon>
        <taxon>Tracheophyta</taxon>
        <taxon>Spermatophyta</taxon>
        <taxon>Magnoliopsida</taxon>
        <taxon>eudicotyledons</taxon>
        <taxon>Gunneridae</taxon>
        <taxon>Pentapetalae</taxon>
        <taxon>asterids</taxon>
        <taxon>campanulids</taxon>
        <taxon>Asterales</taxon>
        <taxon>Asteraceae</taxon>
        <taxon>Asteroideae</taxon>
        <taxon>Anthemideae</taxon>
        <taxon>Anthemidinae</taxon>
        <taxon>Tanacetum</taxon>
    </lineage>
</organism>
<sequence length="595" mass="67586">MNQEEIRQVTARDEKWVPAKVSVKISTTNVRLETTMPQKGETFQVIIDVIKNSTCYKAFTISIEVPKMFMQQFWYIVKKVKGKNSYKFHLANKKCVVDVEVFQNILDICLRFQGLYFAKVPDDETTLTFLIDLGYKGLLYKHPSMYVDHMHQPWRTLAVVINKCLLGKSASNDRLGKSRIDILWGMFYRENVDYLELNWEDFAFQINYRKLKKGIHENVRYPRRVIKKKDSISADDNIIPEPDIALELGKSMSLTEATEEEAARQVHATHARISFRDTLSVSKKMSLDLSQKLKGVQTLTREEQLAADTMQALKESKKTNKRQSGTGGSSEGTGVSPRVPDESIVVPTTSSEGTGTKPEVPDEEKVTSKATKDDDDDDKSIDLEKTDDEETDDESVHSEEHVQDDDEETDDEFVHGNEQVKDDEDEEMTHAEDADTWNGDEEITDVVKANAEKTEEVKDDIKKVELPPTSSSLSVSSRVSILEKDVQELKEADNITTLRASLKSEIPSVVNAFLRSSLGDALQKVLQKHMEELIQKYPQQADYKEMIEESVQANIINEVKNQLPKFLPKAVSDFATLVIQRTVKNTLEKTPLHVA</sequence>
<protein>
    <submittedName>
        <fullName evidence="2">Uncharacterized protein</fullName>
    </submittedName>
</protein>
<feature type="compositionally biased region" description="Acidic residues" evidence="1">
    <location>
        <begin position="434"/>
        <end position="443"/>
    </location>
</feature>
<reference evidence="2" key="1">
    <citation type="journal article" date="2022" name="Int. J. Mol. Sci.">
        <title>Draft Genome of Tanacetum Coccineum: Genomic Comparison of Closely Related Tanacetum-Family Plants.</title>
        <authorList>
            <person name="Yamashiro T."/>
            <person name="Shiraishi A."/>
            <person name="Nakayama K."/>
            <person name="Satake H."/>
        </authorList>
    </citation>
    <scope>NUCLEOTIDE SEQUENCE</scope>
</reference>
<accession>A0ABQ5F0M8</accession>